<keyword evidence="1" id="KW-1133">Transmembrane helix</keyword>
<evidence type="ECO:0000313" key="5">
    <source>
        <dbReference type="EMBL" id="KAB4457280.1"/>
    </source>
</evidence>
<dbReference type="Proteomes" id="UP000436825">
    <property type="component" value="Unassembled WGS sequence"/>
</dbReference>
<name>A0A0P0FLF9_BACT4</name>
<evidence type="ECO:0000259" key="2">
    <source>
        <dbReference type="Pfam" id="PF04773"/>
    </source>
</evidence>
<evidence type="ECO:0000313" key="7">
    <source>
        <dbReference type="EMBL" id="KAB4483707.1"/>
    </source>
</evidence>
<dbReference type="Proteomes" id="UP001156218">
    <property type="component" value="Chromosome"/>
</dbReference>
<evidence type="ECO:0000313" key="14">
    <source>
        <dbReference type="Proteomes" id="UP000284785"/>
    </source>
</evidence>
<dbReference type="InterPro" id="IPR032508">
    <property type="entry name" value="FecR_C"/>
</dbReference>
<dbReference type="PANTHER" id="PTHR30273">
    <property type="entry name" value="PERIPLASMIC SIGNAL SENSOR AND SIGMA FACTOR ACTIVATOR FECR-RELATED"/>
    <property type="match status" value="1"/>
</dbReference>
<evidence type="ECO:0000256" key="1">
    <source>
        <dbReference type="SAM" id="Phobius"/>
    </source>
</evidence>
<evidence type="ECO:0000313" key="12">
    <source>
        <dbReference type="EMBL" id="UYU90437.1"/>
    </source>
</evidence>
<evidence type="ECO:0000313" key="17">
    <source>
        <dbReference type="Proteomes" id="UP000440614"/>
    </source>
</evidence>
<accession>A0A0P0FLF9</accession>
<dbReference type="EMBL" id="CP083680">
    <property type="protein sequence ID" value="UYU68982.1"/>
    <property type="molecule type" value="Genomic_DNA"/>
</dbReference>
<evidence type="ECO:0000313" key="6">
    <source>
        <dbReference type="EMBL" id="KAB4477922.1"/>
    </source>
</evidence>
<dbReference type="AlphaFoldDB" id="A0A0P0FLF9"/>
<dbReference type="PANTHER" id="PTHR30273:SF2">
    <property type="entry name" value="PROTEIN FECR"/>
    <property type="match status" value="1"/>
</dbReference>
<dbReference type="DNASU" id="1073647"/>
<evidence type="ECO:0000313" key="15">
    <source>
        <dbReference type="Proteomes" id="UP000436825"/>
    </source>
</evidence>
<feature type="domain" description="FecR protein" evidence="2">
    <location>
        <begin position="127"/>
        <end position="221"/>
    </location>
</feature>
<evidence type="ECO:0000313" key="13">
    <source>
        <dbReference type="Proteomes" id="UP000283616"/>
    </source>
</evidence>
<feature type="domain" description="Protein FecR C-terminal" evidence="3">
    <location>
        <begin position="265"/>
        <end position="333"/>
    </location>
</feature>
<evidence type="ECO:0000259" key="3">
    <source>
        <dbReference type="Pfam" id="PF16344"/>
    </source>
</evidence>
<dbReference type="Proteomes" id="UP000488521">
    <property type="component" value="Unassembled WGS sequence"/>
</dbReference>
<dbReference type="Gene3D" id="3.55.50.30">
    <property type="match status" value="1"/>
</dbReference>
<dbReference type="Proteomes" id="UP000436858">
    <property type="component" value="Unassembled WGS sequence"/>
</dbReference>
<dbReference type="Proteomes" id="UP001162960">
    <property type="component" value="Chromosome"/>
</dbReference>
<keyword evidence="1" id="KW-0812">Transmembrane</keyword>
<dbReference type="RefSeq" id="WP_008761426.1">
    <property type="nucleotide sequence ID" value="NZ_BAABZI010000001.1"/>
</dbReference>
<evidence type="ECO:0000313" key="18">
    <source>
        <dbReference type="Proteomes" id="UP000488521"/>
    </source>
</evidence>
<dbReference type="Proteomes" id="UP000440614">
    <property type="component" value="Unassembled WGS sequence"/>
</dbReference>
<reference evidence="11 19" key="3">
    <citation type="submission" date="2021-06" db="EMBL/GenBank/DDBJ databases">
        <title>Interrogation of the integrated mobile genetic elements in gut-associated Bacteroides with a consensus prediction approach.</title>
        <authorList>
            <person name="Campbell D.E."/>
            <person name="Leigh J.R."/>
            <person name="Kim T."/>
            <person name="England W."/>
            <person name="Whitaker R.J."/>
            <person name="Degnan P.H."/>
        </authorList>
    </citation>
    <scope>NUCLEOTIDE SEQUENCE</scope>
    <source>
        <strain evidence="12">VPI-3443</strain>
        <strain evidence="11 19">WAL8669</strain>
    </source>
</reference>
<dbReference type="Pfam" id="PF04773">
    <property type="entry name" value="FecR"/>
    <property type="match status" value="1"/>
</dbReference>
<evidence type="ECO:0000313" key="10">
    <source>
        <dbReference type="EMBL" id="RHL61152.1"/>
    </source>
</evidence>
<dbReference type="Proteomes" id="UP001200544">
    <property type="component" value="Unassembled WGS sequence"/>
</dbReference>
<dbReference type="EMBL" id="QSJP01000003">
    <property type="protein sequence ID" value="RHD90307.1"/>
    <property type="molecule type" value="Genomic_DNA"/>
</dbReference>
<dbReference type="GO" id="GO:0016989">
    <property type="term" value="F:sigma factor antagonist activity"/>
    <property type="evidence" value="ECO:0007669"/>
    <property type="project" value="TreeGrafter"/>
</dbReference>
<dbReference type="Proteomes" id="UP000284785">
    <property type="component" value="Unassembled WGS sequence"/>
</dbReference>
<protein>
    <submittedName>
        <fullName evidence="10">DUF4974 domain-containing protein</fullName>
    </submittedName>
    <submittedName>
        <fullName evidence="8">FecR domain-containing protein</fullName>
    </submittedName>
</protein>
<dbReference type="OMA" id="RIVIHSK"/>
<evidence type="ECO:0000313" key="19">
    <source>
        <dbReference type="Proteomes" id="UP001156218"/>
    </source>
</evidence>
<dbReference type="InterPro" id="IPR006860">
    <property type="entry name" value="FecR"/>
</dbReference>
<dbReference type="GeneID" id="60926721"/>
<sequence length="341" mass="38546">MIEYYDKEELELQISNYLSGNSTDEEKETLLAFLASNEAAARTFREMSAVWALSSVPSFAEIENSNLVRIKERMTAPASSKPVRKLIPVWLKVAAAVILLIGCNYFWYTYTENLTEVYTNADSPYEIKVPAGSRTNIVLPDGTEVSLNAGSVLRYHRGFGIRERNVTLDGEGYFKVAKNAEVPFFVKTNDVQVQVVGTVFNVRAYDDDNYVMVSLLEGRVNLSASANSVMKLFPNEQALYNKNTGRMEKLKTNASKACDWLDGGLTFENASFADIAHRLERKFQVKISIESERLKAEHFSGSFDSNQNIYDILHEINVEKQYTWKVSGDTIFITDKRKGVR</sequence>
<dbReference type="KEGG" id="btho:Btheta7330_02373"/>
<keyword evidence="1" id="KW-0472">Membrane</keyword>
<proteinExistence type="predicted"/>
<gene>
    <name evidence="10" type="ORF">DW011_07925</name>
    <name evidence="9" type="ORF">DW780_04825</name>
    <name evidence="6" type="ORF">GAN59_03090</name>
    <name evidence="5" type="ORF">GAN75_07780</name>
    <name evidence="7" type="ORF">GAN91_07830</name>
    <name evidence="4" type="ORF">GAO51_14275</name>
    <name evidence="8" type="ORF">K0H07_22950</name>
    <name evidence="11" type="ORF">KQP68_12240</name>
    <name evidence="12" type="ORF">KQP74_21305</name>
</gene>
<dbReference type="EMBL" id="WCSY01000012">
    <property type="protein sequence ID" value="KAB4311696.1"/>
    <property type="molecule type" value="Genomic_DNA"/>
</dbReference>
<dbReference type="Gene3D" id="2.60.120.1440">
    <property type="match status" value="1"/>
</dbReference>
<dbReference type="PIRSF" id="PIRSF018266">
    <property type="entry name" value="FecR"/>
    <property type="match status" value="1"/>
</dbReference>
<feature type="transmembrane region" description="Helical" evidence="1">
    <location>
        <begin position="89"/>
        <end position="108"/>
    </location>
</feature>
<dbReference type="FunFam" id="2.60.120.1440:FF:000001">
    <property type="entry name" value="Putative anti-sigma factor"/>
    <property type="match status" value="1"/>
</dbReference>
<dbReference type="Pfam" id="PF16344">
    <property type="entry name" value="FecR_C"/>
    <property type="match status" value="1"/>
</dbReference>
<evidence type="ECO:0000313" key="4">
    <source>
        <dbReference type="EMBL" id="KAB4311696.1"/>
    </source>
</evidence>
<dbReference type="EMBL" id="CP083685">
    <property type="protein sequence ID" value="UYU90437.1"/>
    <property type="molecule type" value="Genomic_DNA"/>
</dbReference>
<dbReference type="Proteomes" id="UP000283616">
    <property type="component" value="Unassembled WGS sequence"/>
</dbReference>
<evidence type="ECO:0000313" key="11">
    <source>
        <dbReference type="EMBL" id="UYU68982.1"/>
    </source>
</evidence>
<reference evidence="13 14" key="1">
    <citation type="submission" date="2018-08" db="EMBL/GenBank/DDBJ databases">
        <title>A genome reference for cultivated species of the human gut microbiota.</title>
        <authorList>
            <person name="Zou Y."/>
            <person name="Xue W."/>
            <person name="Luo G."/>
        </authorList>
    </citation>
    <scope>NUCLEOTIDE SEQUENCE [LARGE SCALE GENOMIC DNA]</scope>
    <source>
        <strain evidence="10 13">AF37-12</strain>
        <strain evidence="9 14">AM30-26</strain>
    </source>
</reference>
<dbReference type="InterPro" id="IPR012373">
    <property type="entry name" value="Ferrdict_sens_TM"/>
</dbReference>
<dbReference type="EMBL" id="WCRY01000006">
    <property type="protein sequence ID" value="KAB4483707.1"/>
    <property type="molecule type" value="Genomic_DNA"/>
</dbReference>
<organism evidence="10 13">
    <name type="scientific">Bacteroides thetaiotaomicron</name>
    <dbReference type="NCBI Taxonomy" id="818"/>
    <lineage>
        <taxon>Bacteria</taxon>
        <taxon>Pseudomonadati</taxon>
        <taxon>Bacteroidota</taxon>
        <taxon>Bacteroidia</taxon>
        <taxon>Bacteroidales</taxon>
        <taxon>Bacteroidaceae</taxon>
        <taxon>Bacteroides</taxon>
    </lineage>
</organism>
<dbReference type="EMBL" id="JAHYQA010000019">
    <property type="protein sequence ID" value="MCE9240000.1"/>
    <property type="molecule type" value="Genomic_DNA"/>
</dbReference>
<dbReference type="EMBL" id="WCRW01000004">
    <property type="protein sequence ID" value="KAB4457280.1"/>
    <property type="molecule type" value="Genomic_DNA"/>
</dbReference>
<evidence type="ECO:0000313" key="16">
    <source>
        <dbReference type="Proteomes" id="UP000436858"/>
    </source>
</evidence>
<evidence type="ECO:0000313" key="8">
    <source>
        <dbReference type="EMBL" id="MCE9240000.1"/>
    </source>
</evidence>
<evidence type="ECO:0000313" key="9">
    <source>
        <dbReference type="EMBL" id="RHD90307.1"/>
    </source>
</evidence>
<dbReference type="EMBL" id="QROV01000007">
    <property type="protein sequence ID" value="RHL61152.1"/>
    <property type="molecule type" value="Genomic_DNA"/>
</dbReference>
<reference evidence="15 16" key="2">
    <citation type="journal article" date="2019" name="Nat. Med.">
        <title>A library of human gut bacterial isolates paired with longitudinal multiomics data enables mechanistic microbiome research.</title>
        <authorList>
            <person name="Poyet M."/>
            <person name="Groussin M."/>
            <person name="Gibbons S.M."/>
            <person name="Avila-Pacheco J."/>
            <person name="Jiang X."/>
            <person name="Kearney S.M."/>
            <person name="Perrotta A.R."/>
            <person name="Berdy B."/>
            <person name="Zhao S."/>
            <person name="Lieberman T.D."/>
            <person name="Swanson P.K."/>
            <person name="Smith M."/>
            <person name="Roesemann S."/>
            <person name="Alexander J.E."/>
            <person name="Rich S.A."/>
            <person name="Livny J."/>
            <person name="Vlamakis H."/>
            <person name="Clish C."/>
            <person name="Bullock K."/>
            <person name="Deik A."/>
            <person name="Scott J."/>
            <person name="Pierce K.A."/>
            <person name="Xavier R.J."/>
            <person name="Alm E.J."/>
        </authorList>
    </citation>
    <scope>NUCLEOTIDE SEQUENCE [LARGE SCALE GENOMIC DNA]</scope>
    <source>
        <strain evidence="6 18">BIOML-A156</strain>
        <strain evidence="5 15">BIOML-A160</strain>
        <strain evidence="7 16">BIOML-A162</strain>
        <strain evidence="4 17">BIOML-A188</strain>
    </source>
</reference>
<dbReference type="EMBL" id="WCRS01000002">
    <property type="protein sequence ID" value="KAB4477922.1"/>
    <property type="molecule type" value="Genomic_DNA"/>
</dbReference>
<reference evidence="8" key="4">
    <citation type="submission" date="2021-07" db="EMBL/GenBank/DDBJ databases">
        <title>Comparative genomics of Bacteroides fragilis group isolates reveals species-dependent resistance mechanisms and validates clinical tools for resistance prediction.</title>
        <authorList>
            <person name="Wallace M.J."/>
            <person name="Jean S."/>
            <person name="Wallace M.A."/>
            <person name="Carey-Ann B.D."/>
            <person name="Dantas G."/>
        </authorList>
    </citation>
    <scope>NUCLEOTIDE SEQUENCE</scope>
    <source>
        <strain evidence="8">BJH_160</strain>
    </source>
</reference>